<accession>A0A818M3I4</accession>
<evidence type="ECO:0000256" key="1">
    <source>
        <dbReference type="SAM" id="Phobius"/>
    </source>
</evidence>
<evidence type="ECO:0000313" key="4">
    <source>
        <dbReference type="Proteomes" id="UP000663844"/>
    </source>
</evidence>
<evidence type="ECO:0000313" key="2">
    <source>
        <dbReference type="EMBL" id="CAF1075453.1"/>
    </source>
</evidence>
<gene>
    <name evidence="2" type="ORF">JYZ213_LOCUS19995</name>
    <name evidence="3" type="ORF">OXD698_LOCUS5293</name>
</gene>
<comment type="caution">
    <text evidence="3">The sequence shown here is derived from an EMBL/GenBank/DDBJ whole genome shotgun (WGS) entry which is preliminary data.</text>
</comment>
<dbReference type="AlphaFoldDB" id="A0A818M3I4"/>
<evidence type="ECO:0000313" key="3">
    <source>
        <dbReference type="EMBL" id="CAF3578670.1"/>
    </source>
</evidence>
<feature type="transmembrane region" description="Helical" evidence="1">
    <location>
        <begin position="247"/>
        <end position="265"/>
    </location>
</feature>
<name>A0A818M3I4_9BILA</name>
<dbReference type="EMBL" id="CAJOAZ010000212">
    <property type="protein sequence ID" value="CAF3578670.1"/>
    <property type="molecule type" value="Genomic_DNA"/>
</dbReference>
<organism evidence="3 4">
    <name type="scientific">Adineta steineri</name>
    <dbReference type="NCBI Taxonomy" id="433720"/>
    <lineage>
        <taxon>Eukaryota</taxon>
        <taxon>Metazoa</taxon>
        <taxon>Spiralia</taxon>
        <taxon>Gnathifera</taxon>
        <taxon>Rotifera</taxon>
        <taxon>Eurotatoria</taxon>
        <taxon>Bdelloidea</taxon>
        <taxon>Adinetida</taxon>
        <taxon>Adinetidae</taxon>
        <taxon>Adineta</taxon>
    </lineage>
</organism>
<protein>
    <submittedName>
        <fullName evidence="3">Uncharacterized protein</fullName>
    </submittedName>
</protein>
<sequence>MSLPDIDRQSLMQLTSHPGVRLLMQELRLVLDNEMSVADMTTIRAINEAINIAGNNIARNSYVHVQTITTAIDTLKRNLELAQAMRRSTDINMHALASAHENNSWRDFIHTLGRGIPILYENHLLLREAIQQNPNTANNQEIAGRISIFEEALNAIPAVTNAAGGLTTQEARFTREQQLARAHRCHQELVEAVRHAEPDANAEVRAIAEANERTWSQIVSVVKVVAGVTLVAGVIAGAAALTVASGGTATVAMTIGPFVVFSVLFQRKN</sequence>
<reference evidence="3" key="1">
    <citation type="submission" date="2021-02" db="EMBL/GenBank/DDBJ databases">
        <authorList>
            <person name="Nowell W R."/>
        </authorList>
    </citation>
    <scope>NUCLEOTIDE SEQUENCE</scope>
</reference>
<dbReference type="EMBL" id="CAJNOG010000207">
    <property type="protein sequence ID" value="CAF1075453.1"/>
    <property type="molecule type" value="Genomic_DNA"/>
</dbReference>
<dbReference type="Proteomes" id="UP000663845">
    <property type="component" value="Unassembled WGS sequence"/>
</dbReference>
<proteinExistence type="predicted"/>
<keyword evidence="1" id="KW-0812">Transmembrane</keyword>
<keyword evidence="1" id="KW-1133">Transmembrane helix</keyword>
<feature type="transmembrane region" description="Helical" evidence="1">
    <location>
        <begin position="221"/>
        <end position="241"/>
    </location>
</feature>
<dbReference type="Proteomes" id="UP000663844">
    <property type="component" value="Unassembled WGS sequence"/>
</dbReference>
<keyword evidence="1" id="KW-0472">Membrane</keyword>